<comment type="caution">
    <text evidence="1">The sequence shown here is derived from an EMBL/GenBank/DDBJ whole genome shotgun (WGS) entry which is preliminary data.</text>
</comment>
<proteinExistence type="predicted"/>
<reference evidence="1" key="1">
    <citation type="submission" date="2020-04" db="EMBL/GenBank/DDBJ databases">
        <authorList>
            <person name="Zhang T."/>
        </authorList>
    </citation>
    <scope>NUCLEOTIDE SEQUENCE</scope>
    <source>
        <strain evidence="1">HKST-UBA01</strain>
    </source>
</reference>
<dbReference type="EMBL" id="JAGQHR010000114">
    <property type="protein sequence ID" value="MCA9727134.1"/>
    <property type="molecule type" value="Genomic_DNA"/>
</dbReference>
<reference evidence="1" key="2">
    <citation type="journal article" date="2021" name="Microbiome">
        <title>Successional dynamics and alternative stable states in a saline activated sludge microbial community over 9 years.</title>
        <authorList>
            <person name="Wang Y."/>
            <person name="Ye J."/>
            <person name="Ju F."/>
            <person name="Liu L."/>
            <person name="Boyd J.A."/>
            <person name="Deng Y."/>
            <person name="Parks D.H."/>
            <person name="Jiang X."/>
            <person name="Yin X."/>
            <person name="Woodcroft B.J."/>
            <person name="Tyson G.W."/>
            <person name="Hugenholtz P."/>
            <person name="Polz M.F."/>
            <person name="Zhang T."/>
        </authorList>
    </citation>
    <scope>NUCLEOTIDE SEQUENCE</scope>
    <source>
        <strain evidence="1">HKST-UBA01</strain>
    </source>
</reference>
<sequence length="307" mass="33533">DLPRIGLLHTWTETQSCGWVRYALDAQKVPYTLLRPEDVQKNALNEIDVLLFPTRESNLTDMLQGIDPAFGPLAYTTTREYPSHGVPDGSDDITGGIGYLGMEKIARFLEEGGVLLATANGGILAVDGGLVRRVRRVTGVQTPGSELVAHVEQPRSPLAYGYPEWTSVFRGNTALFDVRKPERARVVLQFGTERKDETRTTDEAGTMEETPETVTTSVSLDVGGTGSAELAISDSETAARNDAPKSILLSGRLEDPAAIDGKPAILDLPVGSGRVVLYAFEPLHRYLNHSDFRWLWNGILNWNDLAG</sequence>
<organism evidence="1 2">
    <name type="scientific">Eiseniibacteriota bacterium</name>
    <dbReference type="NCBI Taxonomy" id="2212470"/>
    <lineage>
        <taxon>Bacteria</taxon>
        <taxon>Candidatus Eiseniibacteriota</taxon>
    </lineage>
</organism>
<evidence type="ECO:0000313" key="2">
    <source>
        <dbReference type="Proteomes" id="UP000697710"/>
    </source>
</evidence>
<accession>A0A956LX34</accession>
<gene>
    <name evidence="1" type="ORF">KC729_05575</name>
</gene>
<protein>
    <submittedName>
        <fullName evidence="1">Uncharacterized protein</fullName>
    </submittedName>
</protein>
<evidence type="ECO:0000313" key="1">
    <source>
        <dbReference type="EMBL" id="MCA9727134.1"/>
    </source>
</evidence>
<dbReference type="Proteomes" id="UP000697710">
    <property type="component" value="Unassembled WGS sequence"/>
</dbReference>
<dbReference type="InterPro" id="IPR029062">
    <property type="entry name" value="Class_I_gatase-like"/>
</dbReference>
<feature type="non-terminal residue" evidence="1">
    <location>
        <position position="1"/>
    </location>
</feature>
<name>A0A956LX34_UNCEI</name>
<dbReference type="AlphaFoldDB" id="A0A956LX34"/>
<dbReference type="Gene3D" id="3.40.50.880">
    <property type="match status" value="1"/>
</dbReference>